<dbReference type="EMBL" id="UESZ01000001">
    <property type="protein sequence ID" value="SSA34768.1"/>
    <property type="molecule type" value="Genomic_DNA"/>
</dbReference>
<protein>
    <submittedName>
        <fullName evidence="1">Uncharacterized protein</fullName>
    </submittedName>
</protein>
<dbReference type="Pfam" id="PF09438">
    <property type="entry name" value="DUF2017"/>
    <property type="match status" value="1"/>
</dbReference>
<keyword evidence="2" id="KW-1185">Reference proteome</keyword>
<name>A0A2Y8ZU22_9MICO</name>
<proteinExistence type="predicted"/>
<dbReference type="Proteomes" id="UP000250028">
    <property type="component" value="Unassembled WGS sequence"/>
</dbReference>
<sequence length="202" mass="22355">MATAFQRKGSRIVGTLAPQERDVIVGLLGQVRELLGGDEVAPTGDPLTDLIGDLESADPAPEEDRDPALDRLLPTGHEDAEAAAEFRSMTERSLRQRKVARIDTTIGTLRAVSREKLELDFGQAQEFMIALTDARLVLADRLGLHTEEDAERLHHQTTRFLEGGADFSDIDETLALFYDFLTWLQESLANALLSTGGRRRSR</sequence>
<organism evidence="1 2">
    <name type="scientific">Branchiibius hedensis</name>
    <dbReference type="NCBI Taxonomy" id="672460"/>
    <lineage>
        <taxon>Bacteria</taxon>
        <taxon>Bacillati</taxon>
        <taxon>Actinomycetota</taxon>
        <taxon>Actinomycetes</taxon>
        <taxon>Micrococcales</taxon>
        <taxon>Dermacoccaceae</taxon>
        <taxon>Branchiibius</taxon>
    </lineage>
</organism>
<evidence type="ECO:0000313" key="2">
    <source>
        <dbReference type="Proteomes" id="UP000250028"/>
    </source>
</evidence>
<dbReference type="InterPro" id="IPR018561">
    <property type="entry name" value="AosR"/>
</dbReference>
<dbReference type="AlphaFoldDB" id="A0A2Y8ZU22"/>
<reference evidence="2" key="1">
    <citation type="submission" date="2016-10" db="EMBL/GenBank/DDBJ databases">
        <authorList>
            <person name="Varghese N."/>
            <person name="Submissions S."/>
        </authorList>
    </citation>
    <scope>NUCLEOTIDE SEQUENCE [LARGE SCALE GENOMIC DNA]</scope>
    <source>
        <strain evidence="2">DSM 22951</strain>
    </source>
</reference>
<dbReference type="RefSeq" id="WP_109685592.1">
    <property type="nucleotide sequence ID" value="NZ_QGDN01000001.1"/>
</dbReference>
<gene>
    <name evidence="1" type="ORF">SAMN04489750_2095</name>
</gene>
<accession>A0A2Y8ZU22</accession>
<evidence type="ECO:0000313" key="1">
    <source>
        <dbReference type="EMBL" id="SSA34768.1"/>
    </source>
</evidence>
<dbReference type="OrthoDB" id="3268479at2"/>